<dbReference type="Pfam" id="PF00010">
    <property type="entry name" value="HLH"/>
    <property type="match status" value="1"/>
</dbReference>
<dbReference type="PANTHER" id="PTHR46055">
    <property type="entry name" value="CIRCADIAN LOCOMOTER OUTPUT CYCLES PROTEIN KAPUT"/>
    <property type="match status" value="1"/>
</dbReference>
<dbReference type="PANTHER" id="PTHR46055:SF2">
    <property type="entry name" value="CIRCADIAN LOCOMOTER OUTPUT CYCLES PROTEIN KAPUT"/>
    <property type="match status" value="1"/>
</dbReference>
<evidence type="ECO:0000313" key="20">
    <source>
        <dbReference type="Proteomes" id="UP000694548"/>
    </source>
</evidence>
<feature type="domain" description="PAS" evidence="17">
    <location>
        <begin position="107"/>
        <end position="155"/>
    </location>
</feature>
<evidence type="ECO:0000256" key="8">
    <source>
        <dbReference type="ARBA" id="ARBA00023015"/>
    </source>
</evidence>
<dbReference type="SMART" id="SM00091">
    <property type="entry name" value="PAS"/>
    <property type="match status" value="2"/>
</dbReference>
<reference evidence="19" key="3">
    <citation type="submission" date="2025-09" db="UniProtKB">
        <authorList>
            <consortium name="Ensembl"/>
        </authorList>
    </citation>
    <scope>IDENTIFICATION</scope>
</reference>
<dbReference type="InterPro" id="IPR036638">
    <property type="entry name" value="HLH_DNA-bd_sf"/>
</dbReference>
<organism evidence="19 20">
    <name type="scientific">Nothobranchius furzeri</name>
    <name type="common">Turquoise killifish</name>
    <dbReference type="NCBI Taxonomy" id="105023"/>
    <lineage>
        <taxon>Eukaryota</taxon>
        <taxon>Metazoa</taxon>
        <taxon>Chordata</taxon>
        <taxon>Craniata</taxon>
        <taxon>Vertebrata</taxon>
        <taxon>Euteleostomi</taxon>
        <taxon>Actinopterygii</taxon>
        <taxon>Neopterygii</taxon>
        <taxon>Teleostei</taxon>
        <taxon>Neoteleostei</taxon>
        <taxon>Acanthomorphata</taxon>
        <taxon>Ovalentaria</taxon>
        <taxon>Atherinomorphae</taxon>
        <taxon>Cyprinodontiformes</taxon>
        <taxon>Nothobranchiidae</taxon>
        <taxon>Nothobranchius</taxon>
    </lineage>
</organism>
<keyword evidence="9" id="KW-0090">Biological rhythms</keyword>
<dbReference type="Gene3D" id="3.30.450.20">
    <property type="entry name" value="PAS domain"/>
    <property type="match status" value="2"/>
</dbReference>
<keyword evidence="8" id="KW-0805">Transcription regulation</keyword>
<keyword evidence="11" id="KW-0010">Activator</keyword>
<evidence type="ECO:0000256" key="9">
    <source>
        <dbReference type="ARBA" id="ARBA00023108"/>
    </source>
</evidence>
<keyword evidence="20" id="KW-1185">Reference proteome</keyword>
<feature type="region of interest" description="Disordered" evidence="16">
    <location>
        <begin position="389"/>
        <end position="446"/>
    </location>
</feature>
<dbReference type="SMART" id="SM00086">
    <property type="entry name" value="PAC"/>
    <property type="match status" value="1"/>
</dbReference>
<comment type="subcellular location">
    <subcellularLocation>
        <location evidence="1">Cytoplasm</location>
        <location evidence="1">Cytosol</location>
    </subcellularLocation>
</comment>
<dbReference type="Pfam" id="PF00989">
    <property type="entry name" value="PAS"/>
    <property type="match status" value="1"/>
</dbReference>
<evidence type="ECO:0000256" key="2">
    <source>
        <dbReference type="ARBA" id="ARBA00022490"/>
    </source>
</evidence>
<dbReference type="SUPFAM" id="SSF47459">
    <property type="entry name" value="HLH, helix-loop-helix DNA-binding domain"/>
    <property type="match status" value="1"/>
</dbReference>
<feature type="compositionally biased region" description="Low complexity" evidence="16">
    <location>
        <begin position="560"/>
        <end position="574"/>
    </location>
</feature>
<evidence type="ECO:0000256" key="15">
    <source>
        <dbReference type="SAM" id="Coils"/>
    </source>
</evidence>
<evidence type="ECO:0000313" key="19">
    <source>
        <dbReference type="Ensembl" id="ENSNFUP00015040184.1"/>
    </source>
</evidence>
<name>A0A8C6P9C5_NOTFU</name>
<dbReference type="Pfam" id="PF14598">
    <property type="entry name" value="PAS_11"/>
    <property type="match status" value="1"/>
</dbReference>
<evidence type="ECO:0000259" key="18">
    <source>
        <dbReference type="PROSITE" id="PS50888"/>
    </source>
</evidence>
<feature type="compositionally biased region" description="Basic and acidic residues" evidence="16">
    <location>
        <begin position="419"/>
        <end position="428"/>
    </location>
</feature>
<keyword evidence="3" id="KW-1017">Isopeptide bond</keyword>
<feature type="compositionally biased region" description="Polar residues" evidence="16">
    <location>
        <begin position="405"/>
        <end position="417"/>
    </location>
</feature>
<dbReference type="SMART" id="SM00353">
    <property type="entry name" value="HLH"/>
    <property type="match status" value="1"/>
</dbReference>
<dbReference type="FunFam" id="4.10.280.10:FF:000013">
    <property type="entry name" value="Circadian locomoter output cycles protein kaput"/>
    <property type="match status" value="1"/>
</dbReference>
<dbReference type="GO" id="GO:0070888">
    <property type="term" value="F:E-box binding"/>
    <property type="evidence" value="ECO:0007669"/>
    <property type="project" value="TreeGrafter"/>
</dbReference>
<dbReference type="PROSITE" id="PS50112">
    <property type="entry name" value="PAS"/>
    <property type="match status" value="2"/>
</dbReference>
<dbReference type="FunFam" id="3.30.450.20:FF:000016">
    <property type="entry name" value="Circadian locomoter output cycles protein"/>
    <property type="match status" value="1"/>
</dbReference>
<dbReference type="Proteomes" id="UP000694548">
    <property type="component" value="Chromosome sgr08"/>
</dbReference>
<dbReference type="PROSITE" id="PS50888">
    <property type="entry name" value="BHLH"/>
    <property type="match status" value="1"/>
</dbReference>
<keyword evidence="13" id="KW-0539">Nucleus</keyword>
<dbReference type="PRINTS" id="PR00785">
    <property type="entry name" value="NCTRNSLOCATR"/>
</dbReference>
<sequence length="746" mass="84707">RMGVGKNSECQTFLPSCRDSLFDGSMEEDEKDKAKRVSRNKSEKKRRDQFNVLIKELGTMLPGNTRKMDKSTILQKSIDFLCKHKEIAAQSESSEIRQDWKPPFLSNEEFTQLMLEALDGFFIAIMTDGNILYVSESVTSLLEHLPADLVDQNLLNFLPVGEHSEVYKALSTHPSDPESLSTDYLKTKNHLEFCCHMLRGAIDPKEPPVYEYVKFIGNFKSLNNVPNITRNGLAGVLQRSLQPAFDDQVCFVATVRLAKPQFIKEMCTVEEPNEEFTSRHSLEWKFLFLDHRAPPIIGYLPFEVLGTSGYDYYHVDDLETLAKCHEHLMQYGKGKSCYYRFLTKGQQWIWLQTHYYITYHQWNSRPEFIVCTHTVVSYAEVRAEQRRELGIEETNPEATVDKSQDSGSESQLNTSSLKEALERFDHSRTPSTSSRSSRKSSSHVSDNTCTCKIPSKGSMCDFSSLPVCLKPVMEFSAQVNAMQHLKEQLEDRTRRIQANIQRQQDELRHIQEQLQRVQDQGIQCKCGCFDLGFQQTPTMTGQVQQTTINPVHAGTQQLTIQQQTRQPQQQVQAQPQPPGSVSAPMYNTMMISQPGQPNVLQISTSLPQNNPQQGTTVATFTQDRQIRFPAGQQLVTKLVTTPMHACGAVMVPTSMFMGQVVTAYNPFGGQQVGKQTVVLLRDLFSKIIVLFTLQGTRLLHSNQSTQLILQAAFPLQQQGTFTQATLPQQSQQQQHILYDCMEKITV</sequence>
<feature type="domain" description="PAS" evidence="17">
    <location>
        <begin position="285"/>
        <end position="332"/>
    </location>
</feature>
<dbReference type="InterPro" id="IPR035965">
    <property type="entry name" value="PAS-like_dom_sf"/>
</dbReference>
<dbReference type="AlphaFoldDB" id="A0A8C6P9C5"/>
<feature type="compositionally biased region" description="Basic residues" evidence="16">
    <location>
        <begin position="34"/>
        <end position="43"/>
    </location>
</feature>
<dbReference type="GeneTree" id="ENSGT00940000157580"/>
<evidence type="ECO:0000256" key="6">
    <source>
        <dbReference type="ARBA" id="ARBA00022763"/>
    </source>
</evidence>
<evidence type="ECO:0000259" key="17">
    <source>
        <dbReference type="PROSITE" id="PS50112"/>
    </source>
</evidence>
<dbReference type="Ensembl" id="ENSNFUT00015041949.1">
    <property type="protein sequence ID" value="ENSNFUP00015040184.1"/>
    <property type="gene ID" value="ENSNFUG00015018138.1"/>
</dbReference>
<keyword evidence="4" id="KW-0597">Phosphoprotein</keyword>
<reference evidence="19" key="1">
    <citation type="submission" date="2014-08" db="EMBL/GenBank/DDBJ databases">
        <authorList>
            <person name="Senf B."/>
            <person name="Petzold A."/>
            <person name="Downie B.R."/>
            <person name="Koch P."/>
            <person name="Platzer M."/>
        </authorList>
    </citation>
    <scope>NUCLEOTIDE SEQUENCE [LARGE SCALE GENOMIC DNA]</scope>
    <source>
        <strain evidence="19">GRZ</strain>
    </source>
</reference>
<dbReference type="InterPro" id="IPR001610">
    <property type="entry name" value="PAC"/>
</dbReference>
<evidence type="ECO:0000256" key="16">
    <source>
        <dbReference type="SAM" id="MobiDB-lite"/>
    </source>
</evidence>
<reference evidence="19" key="2">
    <citation type="submission" date="2025-08" db="UniProtKB">
        <authorList>
            <consortium name="Ensembl"/>
        </authorList>
    </citation>
    <scope>IDENTIFICATION</scope>
</reference>
<dbReference type="InterPro" id="IPR011598">
    <property type="entry name" value="bHLH_dom"/>
</dbReference>
<evidence type="ECO:0000256" key="3">
    <source>
        <dbReference type="ARBA" id="ARBA00022499"/>
    </source>
</evidence>
<dbReference type="GO" id="GO:0006974">
    <property type="term" value="P:DNA damage response"/>
    <property type="evidence" value="ECO:0007669"/>
    <property type="project" value="UniProtKB-KW"/>
</dbReference>
<feature type="coiled-coil region" evidence="15">
    <location>
        <begin position="472"/>
        <end position="520"/>
    </location>
</feature>
<dbReference type="GO" id="GO:0000981">
    <property type="term" value="F:DNA-binding transcription factor activity, RNA polymerase II-specific"/>
    <property type="evidence" value="ECO:0007669"/>
    <property type="project" value="InterPro"/>
</dbReference>
<feature type="region of interest" description="Disordered" evidence="16">
    <location>
        <begin position="18"/>
        <end position="43"/>
    </location>
</feature>
<evidence type="ECO:0000256" key="7">
    <source>
        <dbReference type="ARBA" id="ARBA00022843"/>
    </source>
</evidence>
<dbReference type="GO" id="GO:0046983">
    <property type="term" value="F:protein dimerization activity"/>
    <property type="evidence" value="ECO:0007669"/>
    <property type="project" value="InterPro"/>
</dbReference>
<evidence type="ECO:0000256" key="1">
    <source>
        <dbReference type="ARBA" id="ARBA00004514"/>
    </source>
</evidence>
<dbReference type="InterPro" id="IPR047230">
    <property type="entry name" value="CLOCK-like"/>
</dbReference>
<gene>
    <name evidence="19" type="primary">CLOCK</name>
</gene>
<dbReference type="SUPFAM" id="SSF55785">
    <property type="entry name" value="PYP-like sensor domain (PAS domain)"/>
    <property type="match status" value="2"/>
</dbReference>
<dbReference type="FunFam" id="3.30.450.20:FF:000022">
    <property type="entry name" value="circadian locomoter output cycles protein kaput"/>
    <property type="match status" value="1"/>
</dbReference>
<feature type="domain" description="BHLH" evidence="18">
    <location>
        <begin position="34"/>
        <end position="84"/>
    </location>
</feature>
<evidence type="ECO:0000256" key="10">
    <source>
        <dbReference type="ARBA" id="ARBA00023125"/>
    </source>
</evidence>
<evidence type="ECO:0000256" key="5">
    <source>
        <dbReference type="ARBA" id="ARBA00022737"/>
    </source>
</evidence>
<evidence type="ECO:0000256" key="12">
    <source>
        <dbReference type="ARBA" id="ARBA00023163"/>
    </source>
</evidence>
<keyword evidence="10" id="KW-0238">DNA-binding</keyword>
<dbReference type="Gene3D" id="4.10.280.10">
    <property type="entry name" value="Helix-loop-helix DNA-binding domain"/>
    <property type="match status" value="1"/>
</dbReference>
<proteinExistence type="predicted"/>
<protein>
    <recommendedName>
        <fullName evidence="14">Circadian locomoter output cycles protein kaput</fullName>
    </recommendedName>
</protein>
<accession>A0A8C6P9C5</accession>
<dbReference type="InterPro" id="IPR000014">
    <property type="entry name" value="PAS"/>
</dbReference>
<dbReference type="GO" id="GO:1990513">
    <property type="term" value="C:CLOCK-BMAL transcription complex"/>
    <property type="evidence" value="ECO:0007669"/>
    <property type="project" value="TreeGrafter"/>
</dbReference>
<evidence type="ECO:0000256" key="4">
    <source>
        <dbReference type="ARBA" id="ARBA00022553"/>
    </source>
</evidence>
<evidence type="ECO:0000256" key="14">
    <source>
        <dbReference type="ARBA" id="ARBA00040572"/>
    </source>
</evidence>
<dbReference type="GO" id="GO:0005829">
    <property type="term" value="C:cytosol"/>
    <property type="evidence" value="ECO:0007669"/>
    <property type="project" value="UniProtKB-SubCell"/>
</dbReference>
<keyword evidence="2" id="KW-0963">Cytoplasm</keyword>
<dbReference type="InterPro" id="IPR001067">
    <property type="entry name" value="Nuc_translocat"/>
</dbReference>
<keyword evidence="7" id="KW-0832">Ubl conjugation</keyword>
<feature type="region of interest" description="Disordered" evidence="16">
    <location>
        <begin position="560"/>
        <end position="580"/>
    </location>
</feature>
<dbReference type="GO" id="GO:0032922">
    <property type="term" value="P:circadian regulation of gene expression"/>
    <property type="evidence" value="ECO:0007669"/>
    <property type="project" value="InterPro"/>
</dbReference>
<dbReference type="CDD" id="cd00130">
    <property type="entry name" value="PAS"/>
    <property type="match status" value="2"/>
</dbReference>
<evidence type="ECO:0000256" key="13">
    <source>
        <dbReference type="ARBA" id="ARBA00023242"/>
    </source>
</evidence>
<keyword evidence="5" id="KW-0677">Repeat</keyword>
<evidence type="ECO:0000256" key="11">
    <source>
        <dbReference type="ARBA" id="ARBA00023159"/>
    </source>
</evidence>
<dbReference type="InterPro" id="IPR013767">
    <property type="entry name" value="PAS_fold"/>
</dbReference>
<keyword evidence="15" id="KW-0175">Coiled coil</keyword>
<keyword evidence="12" id="KW-0804">Transcription</keyword>
<keyword evidence="6" id="KW-0227">DNA damage</keyword>